<reference evidence="2 3" key="1">
    <citation type="journal article" date="2014" name="Genome Announc.">
        <title>Draft Genome Sequence of Fervidicella metallireducens Strain AeBT, an Iron-Reducing Thermoanaerobe from the Great Artesian Basin.</title>
        <authorList>
            <person name="Patel B.K."/>
        </authorList>
    </citation>
    <scope>NUCLEOTIDE SEQUENCE [LARGE SCALE GENOMIC DNA]</scope>
    <source>
        <strain evidence="2 3">AeB</strain>
    </source>
</reference>
<accession>A0A017RY47</accession>
<organism evidence="2 3">
    <name type="scientific">Fervidicella metallireducens AeB</name>
    <dbReference type="NCBI Taxonomy" id="1403537"/>
    <lineage>
        <taxon>Bacteria</taxon>
        <taxon>Bacillati</taxon>
        <taxon>Bacillota</taxon>
        <taxon>Clostridia</taxon>
        <taxon>Eubacteriales</taxon>
        <taxon>Clostridiaceae</taxon>
        <taxon>Fervidicella</taxon>
    </lineage>
</organism>
<evidence type="ECO:0000313" key="2">
    <source>
        <dbReference type="EMBL" id="EYE89339.1"/>
    </source>
</evidence>
<dbReference type="InterPro" id="IPR001441">
    <property type="entry name" value="UPP_synth-like"/>
</dbReference>
<keyword evidence="3" id="KW-1185">Reference proteome</keyword>
<dbReference type="STRING" id="1403537.Q428_03415"/>
<evidence type="ECO:0000313" key="3">
    <source>
        <dbReference type="Proteomes" id="UP000019681"/>
    </source>
</evidence>
<proteinExistence type="predicted"/>
<dbReference type="EMBL" id="AZQP01000006">
    <property type="protein sequence ID" value="EYE89339.1"/>
    <property type="molecule type" value="Genomic_DNA"/>
</dbReference>
<protein>
    <submittedName>
        <fullName evidence="2">Uncharacterized protein</fullName>
    </submittedName>
</protein>
<gene>
    <name evidence="2" type="ORF">Q428_03415</name>
</gene>
<dbReference type="GO" id="GO:0016765">
    <property type="term" value="F:transferase activity, transferring alkyl or aryl (other than methyl) groups"/>
    <property type="evidence" value="ECO:0007669"/>
    <property type="project" value="InterPro"/>
</dbReference>
<evidence type="ECO:0000256" key="1">
    <source>
        <dbReference type="ARBA" id="ARBA00022679"/>
    </source>
</evidence>
<dbReference type="Pfam" id="PF01255">
    <property type="entry name" value="Prenyltransf"/>
    <property type="match status" value="1"/>
</dbReference>
<comment type="caution">
    <text evidence="2">The sequence shown here is derived from an EMBL/GenBank/DDBJ whole genome shotgun (WGS) entry which is preliminary data.</text>
</comment>
<name>A0A017RY47_9CLOT</name>
<dbReference type="SUPFAM" id="SSF64005">
    <property type="entry name" value="Undecaprenyl diphosphate synthase"/>
    <property type="match status" value="1"/>
</dbReference>
<dbReference type="Proteomes" id="UP000019681">
    <property type="component" value="Unassembled WGS sequence"/>
</dbReference>
<dbReference type="AlphaFoldDB" id="A0A017RY47"/>
<dbReference type="InterPro" id="IPR036424">
    <property type="entry name" value="UPP_synth-like_sf"/>
</dbReference>
<keyword evidence="1" id="KW-0808">Transferase</keyword>
<sequence>MQVAYSEFWFSDILWPDFKSKDLIEAIYDYQNRDRRFGGVK</sequence>
<dbReference type="Gene3D" id="3.40.1180.10">
    <property type="entry name" value="Decaprenyl diphosphate synthase-like"/>
    <property type="match status" value="1"/>
</dbReference>